<keyword evidence="1" id="KW-1133">Transmembrane helix</keyword>
<keyword evidence="1" id="KW-0472">Membrane</keyword>
<feature type="transmembrane region" description="Helical" evidence="1">
    <location>
        <begin position="108"/>
        <end position="129"/>
    </location>
</feature>
<accession>A0A6M3L920</accession>
<reference evidence="2" key="1">
    <citation type="submission" date="2020-03" db="EMBL/GenBank/DDBJ databases">
        <title>The deep terrestrial virosphere.</title>
        <authorList>
            <person name="Holmfeldt K."/>
            <person name="Nilsson E."/>
            <person name="Simone D."/>
            <person name="Lopez-Fernandez M."/>
            <person name="Wu X."/>
            <person name="de Brujin I."/>
            <person name="Lundin D."/>
            <person name="Andersson A."/>
            <person name="Bertilsson S."/>
            <person name="Dopson M."/>
        </authorList>
    </citation>
    <scope>NUCLEOTIDE SEQUENCE</scope>
    <source>
        <strain evidence="2">MM415B02525</strain>
    </source>
</reference>
<evidence type="ECO:0000313" key="2">
    <source>
        <dbReference type="EMBL" id="QJA89608.1"/>
    </source>
</evidence>
<keyword evidence="1" id="KW-0812">Transmembrane</keyword>
<proteinExistence type="predicted"/>
<protein>
    <submittedName>
        <fullName evidence="2">Uncharacterized protein</fullName>
    </submittedName>
</protein>
<dbReference type="AlphaFoldDB" id="A0A6M3L920"/>
<sequence>MSNFLKKYWFNILFGVALIIGVGVAHWSFNSLVEPSSPYMIVDKNEPSDYSPVGYEPVEMTGKSFEQGEKVMVSCKVPESYAPYVHYPQNWEGNVMNPDAWQGIALKYGLYSVLVILVCFIIWRVVVIIRKGKVSNENN</sequence>
<feature type="transmembrane region" description="Helical" evidence="1">
    <location>
        <begin position="12"/>
        <end position="29"/>
    </location>
</feature>
<evidence type="ECO:0000256" key="1">
    <source>
        <dbReference type="SAM" id="Phobius"/>
    </source>
</evidence>
<dbReference type="EMBL" id="MT142856">
    <property type="protein sequence ID" value="QJA89608.1"/>
    <property type="molecule type" value="Genomic_DNA"/>
</dbReference>
<gene>
    <name evidence="2" type="ORF">MM415B02525_0010</name>
</gene>
<name>A0A6M3L920_9ZZZZ</name>
<organism evidence="2">
    <name type="scientific">viral metagenome</name>
    <dbReference type="NCBI Taxonomy" id="1070528"/>
    <lineage>
        <taxon>unclassified sequences</taxon>
        <taxon>metagenomes</taxon>
        <taxon>organismal metagenomes</taxon>
    </lineage>
</organism>